<comment type="caution">
    <text evidence="3">The sequence shown here is derived from an EMBL/GenBank/DDBJ whole genome shotgun (WGS) entry which is preliminary data.</text>
</comment>
<accession>A0A9P6PWS1</accession>
<name>A0A9P6PWS1_9FUNG</name>
<gene>
    <name evidence="3" type="ORF">BG011_005935</name>
</gene>
<feature type="coiled-coil region" evidence="1">
    <location>
        <begin position="282"/>
        <end position="322"/>
    </location>
</feature>
<proteinExistence type="predicted"/>
<evidence type="ECO:0000313" key="4">
    <source>
        <dbReference type="Proteomes" id="UP000726737"/>
    </source>
</evidence>
<reference evidence="3" key="1">
    <citation type="journal article" date="2020" name="Fungal Divers.">
        <title>Resolving the Mortierellaceae phylogeny through synthesis of multi-gene phylogenetics and phylogenomics.</title>
        <authorList>
            <person name="Vandepol N."/>
            <person name="Liber J."/>
            <person name="Desiro A."/>
            <person name="Na H."/>
            <person name="Kennedy M."/>
            <person name="Barry K."/>
            <person name="Grigoriev I.V."/>
            <person name="Miller A.N."/>
            <person name="O'Donnell K."/>
            <person name="Stajich J.E."/>
            <person name="Bonito G."/>
        </authorList>
    </citation>
    <scope>NUCLEOTIDE SEQUENCE</scope>
    <source>
        <strain evidence="3">KOD948</strain>
    </source>
</reference>
<evidence type="ECO:0000313" key="3">
    <source>
        <dbReference type="EMBL" id="KAG0254146.1"/>
    </source>
</evidence>
<sequence>MKDDLSSSLQFPITHRRHHSRTISQSLSSNSRQQSPAIDLLPAPTTTGTITLTTTTTVLAELTRKPREYINVGKYPIGRRLLLEVICEHWNKLLIAARKSRGPYLCPSTRMYHVDQASNLYWSGYSVTDNTTPDASIPTTTDEQQGVQAGSENAVPGAAGDATQSGDGSGTAGESASGTSRAVTPAMSLASASLDVKEESSTPKIGANQSGTMHPNTGASATLGNRGNQGDAMSPALNTLVNRPIPNKGNPLTSPTQQGSVFASQLSSPGMIQGQLPSQQQQQQLQQQHQQQLHLQQQLQQQQQQQQQLQQTQLQQQQQQQQHQQLPQQQQQSQPQQQQQQITPGINPMMTAQSMGMMPGGFISPNTLMQPMAQMQGGPMAGQMSMGMNPAFANMGQMHPQMIHHLQQQQQQQPQNQQLYNQQQQFLQQQFLQQQHLQQQQMLQGQQDIHNAPRPKGRPR</sequence>
<keyword evidence="1" id="KW-0175">Coiled coil</keyword>
<organism evidence="3 4">
    <name type="scientific">Mortierella polycephala</name>
    <dbReference type="NCBI Taxonomy" id="41804"/>
    <lineage>
        <taxon>Eukaryota</taxon>
        <taxon>Fungi</taxon>
        <taxon>Fungi incertae sedis</taxon>
        <taxon>Mucoromycota</taxon>
        <taxon>Mortierellomycotina</taxon>
        <taxon>Mortierellomycetes</taxon>
        <taxon>Mortierellales</taxon>
        <taxon>Mortierellaceae</taxon>
        <taxon>Mortierella</taxon>
    </lineage>
</organism>
<evidence type="ECO:0000256" key="2">
    <source>
        <dbReference type="SAM" id="MobiDB-lite"/>
    </source>
</evidence>
<feature type="region of interest" description="Disordered" evidence="2">
    <location>
        <begin position="432"/>
        <end position="460"/>
    </location>
</feature>
<keyword evidence="4" id="KW-1185">Reference proteome</keyword>
<feature type="compositionally biased region" description="Polar residues" evidence="2">
    <location>
        <begin position="1"/>
        <end position="11"/>
    </location>
</feature>
<feature type="compositionally biased region" description="Polar residues" evidence="2">
    <location>
        <begin position="207"/>
        <end position="228"/>
    </location>
</feature>
<dbReference type="Proteomes" id="UP000726737">
    <property type="component" value="Unassembled WGS sequence"/>
</dbReference>
<feature type="compositionally biased region" description="Low complexity" evidence="2">
    <location>
        <begin position="24"/>
        <end position="43"/>
    </location>
</feature>
<feature type="region of interest" description="Disordered" evidence="2">
    <location>
        <begin position="133"/>
        <end position="260"/>
    </location>
</feature>
<dbReference type="AlphaFoldDB" id="A0A9P6PWS1"/>
<feature type="region of interest" description="Disordered" evidence="2">
    <location>
        <begin position="1"/>
        <end position="43"/>
    </location>
</feature>
<feature type="compositionally biased region" description="Polar residues" evidence="2">
    <location>
        <begin position="250"/>
        <end position="260"/>
    </location>
</feature>
<evidence type="ECO:0000256" key="1">
    <source>
        <dbReference type="SAM" id="Coils"/>
    </source>
</evidence>
<protein>
    <submittedName>
        <fullName evidence="3">Uncharacterized protein</fullName>
    </submittedName>
</protein>
<dbReference type="OrthoDB" id="5550090at2759"/>
<feature type="compositionally biased region" description="Polar residues" evidence="2">
    <location>
        <begin position="133"/>
        <end position="151"/>
    </location>
</feature>
<feature type="compositionally biased region" description="Low complexity" evidence="2">
    <location>
        <begin position="432"/>
        <end position="447"/>
    </location>
</feature>
<dbReference type="EMBL" id="JAAAJA010000418">
    <property type="protein sequence ID" value="KAG0254146.1"/>
    <property type="molecule type" value="Genomic_DNA"/>
</dbReference>